<keyword evidence="4 9" id="KW-0521">NADP</keyword>
<feature type="binding site" evidence="9">
    <location>
        <position position="10"/>
    </location>
    <ligand>
        <name>NADPH</name>
        <dbReference type="ChEBI" id="CHEBI:57783"/>
    </ligand>
</feature>
<dbReference type="InterPro" id="IPR013512">
    <property type="entry name" value="DXP_reductoisomerase_N"/>
</dbReference>
<dbReference type="InterPro" id="IPR036291">
    <property type="entry name" value="NAD(P)-bd_dom_sf"/>
</dbReference>
<comment type="function">
    <text evidence="9">Catalyzes the NADPH-dependent rearrangement and reduction of 1-deoxy-D-xylulose-5-phosphate (DXP) to 2-C-methyl-D-erythritol 4-phosphate (MEP).</text>
</comment>
<feature type="binding site" evidence="9">
    <location>
        <position position="123"/>
    </location>
    <ligand>
        <name>NADPH</name>
        <dbReference type="ChEBI" id="CHEBI:57783"/>
    </ligand>
</feature>
<evidence type="ECO:0000259" key="10">
    <source>
        <dbReference type="Pfam" id="PF02670"/>
    </source>
</evidence>
<proteinExistence type="inferred from homology"/>
<dbReference type="InterPro" id="IPR013644">
    <property type="entry name" value="DXP_reductoisomerase_C"/>
</dbReference>
<feature type="binding site" evidence="9">
    <location>
        <position position="38"/>
    </location>
    <ligand>
        <name>NADPH</name>
        <dbReference type="ChEBI" id="CHEBI:57783"/>
    </ligand>
</feature>
<feature type="binding site" evidence="9">
    <location>
        <position position="147"/>
    </location>
    <ligand>
        <name>Mn(2+)</name>
        <dbReference type="ChEBI" id="CHEBI:29035"/>
    </ligand>
</feature>
<protein>
    <recommendedName>
        <fullName evidence="9">1-deoxy-D-xylulose 5-phosphate reductoisomerase</fullName>
        <shortName evidence="9">DXP reductoisomerase</shortName>
        <ecNumber evidence="9">1.1.1.267</ecNumber>
    </recommendedName>
    <alternativeName>
        <fullName evidence="9">1-deoxyxylulose-5-phosphate reductoisomerase</fullName>
    </alternativeName>
    <alternativeName>
        <fullName evidence="9">2-C-methyl-D-erythritol 4-phosphate synthase</fullName>
    </alternativeName>
</protein>
<comment type="catalytic activity">
    <reaction evidence="8">
        <text>2-C-methyl-D-erythritol 4-phosphate + NADP(+) = 1-deoxy-D-xylulose 5-phosphate + NADPH + H(+)</text>
        <dbReference type="Rhea" id="RHEA:13717"/>
        <dbReference type="ChEBI" id="CHEBI:15378"/>
        <dbReference type="ChEBI" id="CHEBI:57783"/>
        <dbReference type="ChEBI" id="CHEBI:57792"/>
        <dbReference type="ChEBI" id="CHEBI:58262"/>
        <dbReference type="ChEBI" id="CHEBI:58349"/>
        <dbReference type="EC" id="1.1.1.267"/>
    </reaction>
    <physiologicalReaction direction="right-to-left" evidence="8">
        <dbReference type="Rhea" id="RHEA:13719"/>
    </physiologicalReaction>
</comment>
<feature type="binding site" evidence="9">
    <location>
        <position position="12"/>
    </location>
    <ligand>
        <name>NADPH</name>
        <dbReference type="ChEBI" id="CHEBI:57783"/>
    </ligand>
</feature>
<dbReference type="Gene3D" id="3.40.50.720">
    <property type="entry name" value="NAD(P)-binding Rossmann-like Domain"/>
    <property type="match status" value="1"/>
</dbReference>
<evidence type="ECO:0000256" key="9">
    <source>
        <dbReference type="HAMAP-Rule" id="MF_00183"/>
    </source>
</evidence>
<feature type="binding site" evidence="9">
    <location>
        <position position="213"/>
    </location>
    <ligand>
        <name>1-deoxy-D-xylulose 5-phosphate</name>
        <dbReference type="ChEBI" id="CHEBI:57792"/>
    </ligand>
</feature>
<evidence type="ECO:0000256" key="5">
    <source>
        <dbReference type="ARBA" id="ARBA00023002"/>
    </source>
</evidence>
<keyword evidence="14" id="KW-1185">Reference proteome</keyword>
<dbReference type="Proteomes" id="UP000058020">
    <property type="component" value="Chromosome"/>
</dbReference>
<keyword evidence="7 9" id="KW-0414">Isoprene biosynthesis</keyword>
<dbReference type="EMBL" id="CP010552">
    <property type="protein sequence ID" value="ALE52478.1"/>
    <property type="molecule type" value="Genomic_DNA"/>
</dbReference>
<dbReference type="OrthoDB" id="9806546at2"/>
<evidence type="ECO:0000256" key="3">
    <source>
        <dbReference type="ARBA" id="ARBA00022723"/>
    </source>
</evidence>
<dbReference type="RefSeq" id="WP_053951428.1">
    <property type="nucleotide sequence ID" value="NZ_CP010552.1"/>
</dbReference>
<feature type="binding site" evidence="9">
    <location>
        <position position="148"/>
    </location>
    <ligand>
        <name>1-deoxy-D-xylulose 5-phosphate</name>
        <dbReference type="ChEBI" id="CHEBI:57792"/>
    </ligand>
</feature>
<dbReference type="PANTHER" id="PTHR30525">
    <property type="entry name" value="1-DEOXY-D-XYLULOSE 5-PHOSPHATE REDUCTOISOMERASE"/>
    <property type="match status" value="1"/>
</dbReference>
<evidence type="ECO:0000256" key="2">
    <source>
        <dbReference type="ARBA" id="ARBA00006825"/>
    </source>
</evidence>
<dbReference type="PANTHER" id="PTHR30525:SF0">
    <property type="entry name" value="1-DEOXY-D-XYLULOSE 5-PHOSPHATE REDUCTOISOMERASE, CHLOROPLASTIC"/>
    <property type="match status" value="1"/>
</dbReference>
<dbReference type="HAMAP" id="MF_00183">
    <property type="entry name" value="DXP_reductoisom"/>
    <property type="match status" value="1"/>
</dbReference>
<feature type="binding site" evidence="9">
    <location>
        <position position="149"/>
    </location>
    <ligand>
        <name>Mn(2+)</name>
        <dbReference type="ChEBI" id="CHEBI:29035"/>
    </ligand>
</feature>
<dbReference type="InterPro" id="IPR003821">
    <property type="entry name" value="DXP_reductoisomerase"/>
</dbReference>
<dbReference type="SUPFAM" id="SSF69055">
    <property type="entry name" value="1-deoxy-D-xylulose-5-phosphate reductoisomerase, C-terminal domain"/>
    <property type="match status" value="1"/>
</dbReference>
<evidence type="ECO:0000313" key="13">
    <source>
        <dbReference type="EMBL" id="ALE52478.1"/>
    </source>
</evidence>
<dbReference type="PIRSF" id="PIRSF006205">
    <property type="entry name" value="Dxp_reductismrs"/>
    <property type="match status" value="1"/>
</dbReference>
<dbReference type="GO" id="GO:0016853">
    <property type="term" value="F:isomerase activity"/>
    <property type="evidence" value="ECO:0007669"/>
    <property type="project" value="UniProtKB-KW"/>
</dbReference>
<keyword evidence="3 9" id="KW-0479">Metal-binding</keyword>
<dbReference type="PATRIC" id="fig|1705394.5.peg.831"/>
<evidence type="ECO:0000256" key="7">
    <source>
        <dbReference type="ARBA" id="ARBA00023229"/>
    </source>
</evidence>
<evidence type="ECO:0000256" key="8">
    <source>
        <dbReference type="ARBA" id="ARBA00048543"/>
    </source>
</evidence>
<dbReference type="AlphaFoldDB" id="A0A0M5LJ74"/>
<evidence type="ECO:0000313" key="14">
    <source>
        <dbReference type="Proteomes" id="UP000058020"/>
    </source>
</evidence>
<gene>
    <name evidence="9" type="primary">dxr</name>
    <name evidence="13" type="ORF">SP60_04150</name>
</gene>
<feature type="binding site" evidence="9">
    <location>
        <position position="11"/>
    </location>
    <ligand>
        <name>NADPH</name>
        <dbReference type="ChEBI" id="CHEBI:57783"/>
    </ligand>
</feature>
<dbReference type="GO" id="GO:0070402">
    <property type="term" value="F:NADPH binding"/>
    <property type="evidence" value="ECO:0007669"/>
    <property type="project" value="InterPro"/>
</dbReference>
<dbReference type="InterPro" id="IPR026877">
    <property type="entry name" value="DXPR_C"/>
</dbReference>
<dbReference type="InterPro" id="IPR036169">
    <property type="entry name" value="DXPR_C_sf"/>
</dbReference>
<feature type="binding site" evidence="9">
    <location>
        <position position="13"/>
    </location>
    <ligand>
        <name>NADPH</name>
        <dbReference type="ChEBI" id="CHEBI:57783"/>
    </ligand>
</feature>
<feature type="binding site" evidence="9">
    <location>
        <position position="122"/>
    </location>
    <ligand>
        <name>1-deoxy-D-xylulose 5-phosphate</name>
        <dbReference type="ChEBI" id="CHEBI:57792"/>
    </ligand>
</feature>
<feature type="binding site" evidence="9">
    <location>
        <position position="195"/>
    </location>
    <ligand>
        <name>1-deoxy-D-xylulose 5-phosphate</name>
        <dbReference type="ChEBI" id="CHEBI:57792"/>
    </ligand>
</feature>
<dbReference type="SUPFAM" id="SSF55347">
    <property type="entry name" value="Glyceraldehyde-3-phosphate dehydrogenase-like, C-terminal domain"/>
    <property type="match status" value="1"/>
</dbReference>
<evidence type="ECO:0000259" key="11">
    <source>
        <dbReference type="Pfam" id="PF08436"/>
    </source>
</evidence>
<evidence type="ECO:0000256" key="4">
    <source>
        <dbReference type="ARBA" id="ARBA00022857"/>
    </source>
</evidence>
<comment type="pathway">
    <text evidence="1 9">Isoprenoid biosynthesis; isopentenyl diphosphate biosynthesis via DXP pathway; isopentenyl diphosphate from 1-deoxy-D-xylulose 5-phosphate: step 1/6.</text>
</comment>
<comment type="cofactor">
    <cofactor evidence="9">
        <name>Mg(2+)</name>
        <dbReference type="ChEBI" id="CHEBI:18420"/>
    </cofactor>
    <cofactor evidence="9">
        <name>Mn(2+)</name>
        <dbReference type="ChEBI" id="CHEBI:29035"/>
    </cofactor>
</comment>
<accession>A0A0M5LJ74</accession>
<comment type="similarity">
    <text evidence="2 9">Belongs to the DXR family.</text>
</comment>
<name>A0A0M5LJ74_9GAMM</name>
<evidence type="ECO:0000256" key="6">
    <source>
        <dbReference type="ARBA" id="ARBA00023211"/>
    </source>
</evidence>
<dbReference type="NCBIfam" id="TIGR00243">
    <property type="entry name" value="Dxr"/>
    <property type="match status" value="1"/>
</dbReference>
<feature type="domain" description="1-deoxy-D-xylulose 5-phosphate reductoisomerase N-terminal" evidence="10">
    <location>
        <begin position="4"/>
        <end position="129"/>
    </location>
</feature>
<feature type="binding site" evidence="9">
    <location>
        <position position="172"/>
    </location>
    <ligand>
        <name>1-deoxy-D-xylulose 5-phosphate</name>
        <dbReference type="ChEBI" id="CHEBI:57792"/>
    </ligand>
</feature>
<dbReference type="Gene3D" id="1.10.1740.10">
    <property type="match status" value="1"/>
</dbReference>
<dbReference type="Pfam" id="PF02670">
    <property type="entry name" value="DXP_reductoisom"/>
    <property type="match status" value="1"/>
</dbReference>
<feature type="binding site" evidence="9">
    <location>
        <position position="121"/>
    </location>
    <ligand>
        <name>NADPH</name>
        <dbReference type="ChEBI" id="CHEBI:57783"/>
    </ligand>
</feature>
<feature type="binding site" evidence="9">
    <location>
        <position position="149"/>
    </location>
    <ligand>
        <name>1-deoxy-D-xylulose 5-phosphate</name>
        <dbReference type="ChEBI" id="CHEBI:57792"/>
    </ligand>
</feature>
<dbReference type="STRING" id="1705394.SP60_04150"/>
<organism evidence="13 14">
    <name type="scientific">Candidatus Thioglobus autotrophicus</name>
    <dbReference type="NCBI Taxonomy" id="1705394"/>
    <lineage>
        <taxon>Bacteria</taxon>
        <taxon>Pseudomonadati</taxon>
        <taxon>Pseudomonadota</taxon>
        <taxon>Gammaproteobacteria</taxon>
        <taxon>Candidatus Pseudothioglobaceae</taxon>
        <taxon>Candidatus Thioglobus</taxon>
    </lineage>
</organism>
<dbReference type="UniPathway" id="UPA00056">
    <property type="reaction ID" value="UER00092"/>
</dbReference>
<comment type="caution">
    <text evidence="9">Lacks conserved residue(s) required for the propagation of feature annotation.</text>
</comment>
<feature type="domain" description="1-deoxy-D-xylulose 5-phosphate reductoisomerase C-terminal" evidence="11">
    <location>
        <begin position="143"/>
        <end position="225"/>
    </location>
</feature>
<feature type="binding site" evidence="9">
    <location>
        <position position="217"/>
    </location>
    <ligand>
        <name>1-deoxy-D-xylulose 5-phosphate</name>
        <dbReference type="ChEBI" id="CHEBI:57792"/>
    </ligand>
</feature>
<sequence length="383" mass="40654">MINITLLGATGSIGQSTLSVVDLHPDTFNIFALSAHTNWQSMLQLCQTYQPTFAVMSDADAAEALSNKIQGDTVVLSGAKALDEIAAHQQTDYVMAAIVGAAGMASSLAAAQAGKRIMLANKESLVLAGDIFMQAVKDNQAELIPVDSEHSAIFQCLQGGSSGLSKIQLTASGGPFLHTPLAALESMTPEQACAHPNWSMGRKISVDSATMMNKGLEVIEAHYLFGLPSHCIDVVVHPQSIVHSSVYFEDGSTLSQLGNPDMRTVISYAMSYPDRIISGVPALDLTQNSPLEFYTPDFAKFSCLRLAFEALEQGGSAMGTINAANEIAVSSFLGGQIKFVDIASVIEKTLEQAQHTQPETLNAVISNDQNARAIATEVVKAYA</sequence>
<dbReference type="FunFam" id="3.40.50.720:FF:000045">
    <property type="entry name" value="1-deoxy-D-xylulose 5-phosphate reductoisomerase"/>
    <property type="match status" value="1"/>
</dbReference>
<evidence type="ECO:0000259" key="12">
    <source>
        <dbReference type="Pfam" id="PF13288"/>
    </source>
</evidence>
<feature type="domain" description="DXP reductoisomerase C-terminal" evidence="12">
    <location>
        <begin position="257"/>
        <end position="373"/>
    </location>
</feature>
<dbReference type="GO" id="GO:0030604">
    <property type="term" value="F:1-deoxy-D-xylulose-5-phosphate reductoisomerase activity"/>
    <property type="evidence" value="ECO:0007669"/>
    <property type="project" value="UniProtKB-UniRule"/>
</dbReference>
<dbReference type="GO" id="GO:0030145">
    <property type="term" value="F:manganese ion binding"/>
    <property type="evidence" value="ECO:0007669"/>
    <property type="project" value="TreeGrafter"/>
</dbReference>
<reference evidence="13 14" key="1">
    <citation type="journal article" date="2015" name="Genome Announc.">
        <title>Genome Sequence of 'Candidatus Thioglobus autotrophica' Strain EF1, a Chemoautotroph from the SUP05 Clade of Marine Gammaproteobacteria.</title>
        <authorList>
            <person name="Shah V."/>
            <person name="Morris R.M."/>
        </authorList>
    </citation>
    <scope>NUCLEOTIDE SEQUENCE [LARGE SCALE GENOMIC DNA]</scope>
    <source>
        <strain evidence="13 14">EF1</strain>
    </source>
</reference>
<keyword evidence="6 9" id="KW-0464">Manganese</keyword>
<keyword evidence="13" id="KW-0413">Isomerase</keyword>
<dbReference type="NCBIfam" id="NF009114">
    <property type="entry name" value="PRK12464.1"/>
    <property type="match status" value="1"/>
</dbReference>
<dbReference type="SUPFAM" id="SSF51735">
    <property type="entry name" value="NAD(P)-binding Rossmann-fold domains"/>
    <property type="match status" value="1"/>
</dbReference>
<keyword evidence="5 9" id="KW-0560">Oxidoreductase</keyword>
<feature type="binding site" evidence="9">
    <location>
        <position position="208"/>
    </location>
    <ligand>
        <name>1-deoxy-D-xylulose 5-phosphate</name>
        <dbReference type="ChEBI" id="CHEBI:57792"/>
    </ligand>
</feature>
<dbReference type="Pfam" id="PF13288">
    <property type="entry name" value="DXPR_C"/>
    <property type="match status" value="1"/>
</dbReference>
<dbReference type="Pfam" id="PF08436">
    <property type="entry name" value="DXP_redisom_C"/>
    <property type="match status" value="1"/>
</dbReference>
<feature type="binding site" evidence="9">
    <location>
        <position position="214"/>
    </location>
    <ligand>
        <name>1-deoxy-D-xylulose 5-phosphate</name>
        <dbReference type="ChEBI" id="CHEBI:57792"/>
    </ligand>
</feature>
<feature type="binding site" evidence="9">
    <location>
        <position position="201"/>
    </location>
    <ligand>
        <name>NADPH</name>
        <dbReference type="ChEBI" id="CHEBI:57783"/>
    </ligand>
</feature>
<dbReference type="EC" id="1.1.1.267" evidence="9"/>
<keyword evidence="9" id="KW-0460">Magnesium</keyword>
<feature type="binding site" evidence="9">
    <location>
        <position position="217"/>
    </location>
    <ligand>
        <name>Mn(2+)</name>
        <dbReference type="ChEBI" id="CHEBI:29035"/>
    </ligand>
</feature>
<dbReference type="GO" id="GO:0051484">
    <property type="term" value="P:isopentenyl diphosphate biosynthetic process, methylerythritol 4-phosphate pathway involved in terpenoid biosynthetic process"/>
    <property type="evidence" value="ECO:0007669"/>
    <property type="project" value="TreeGrafter"/>
</dbReference>
<dbReference type="KEGG" id="tho:SP60_04150"/>
<evidence type="ECO:0000256" key="1">
    <source>
        <dbReference type="ARBA" id="ARBA00005094"/>
    </source>
</evidence>